<protein>
    <submittedName>
        <fullName evidence="3">Uncharacterized protein</fullName>
    </submittedName>
</protein>
<sequence length="673" mass="75765">SAAILDARISNTIATSIQMSGGNAGNDYGPYVMMISDMKSGVVGLEREVARMTSELEQKRGALNHMETRLGDANPHIYSYYKQMIATIIAEMIELTKMITDKTTELDEKRVLLSSFQKHYGSQVPQKSEESRIAEMQSPQSTPLQQPKQKSVASVQPLVGGQPIHAQEQQQAQHLQQTVQHMQLRPPPLLPRTKRSDDRPIVAPKPSLLFRVENGEITPIDGVNPFTLLDPVISQSKKLSGDVSLLSAQLHNEFLTTEKETFNSLTRSFGKFTAIPPCNLCNRNPNSTNVFIDHITGKLHVSNMEKINASYCADAYNFWMQVIRFSRKDGGQIMLKQTMEHPRIRYSADKIRRLREATVNPSFFKPSFFCPDAFKLSKVANSNVLDSVARICQAGERQIERPSVELIGPLALLAPCDKEEKKLPGNVEKQLTQLWRAYKKCNRPALFVATADTVRECRPDFDHFYNNAPVKCVMCLEPVGSANSLIEHVTSPGHINQILELETGVSAEAFNFWLEAIRAAPSLYYTEEKRKDSTSVPPRKLFRFEDEQVSPIEGVDPFTLLDPINSASNKMKGDVAKLAEDLNDLYLVRGVHCLPKITHSFSGRKEPRVCRLCNCEVASLFSVLILHVTGDEHIANMKKKGVNFCADAYTFWQQVIEFSIKLEEEKDFITYVR</sequence>
<evidence type="ECO:0000313" key="4">
    <source>
        <dbReference type="Proteomes" id="UP001432322"/>
    </source>
</evidence>
<keyword evidence="4" id="KW-1185">Reference proteome</keyword>
<feature type="compositionally biased region" description="Polar residues" evidence="2">
    <location>
        <begin position="137"/>
        <end position="152"/>
    </location>
</feature>
<dbReference type="AlphaFoldDB" id="A0AAV5V751"/>
<dbReference type="PANTHER" id="PTHR36936">
    <property type="entry name" value="PROTEIN CBG25168"/>
    <property type="match status" value="1"/>
</dbReference>
<evidence type="ECO:0000256" key="1">
    <source>
        <dbReference type="SAM" id="Coils"/>
    </source>
</evidence>
<accession>A0AAV5V751</accession>
<evidence type="ECO:0000256" key="2">
    <source>
        <dbReference type="SAM" id="MobiDB-lite"/>
    </source>
</evidence>
<gene>
    <name evidence="3" type="ORF">PFISCL1PPCAC_6763</name>
</gene>
<keyword evidence="1" id="KW-0175">Coiled coil</keyword>
<dbReference type="EMBL" id="BTSY01000002">
    <property type="protein sequence ID" value="GMT15466.1"/>
    <property type="molecule type" value="Genomic_DNA"/>
</dbReference>
<evidence type="ECO:0000313" key="3">
    <source>
        <dbReference type="EMBL" id="GMT15466.1"/>
    </source>
</evidence>
<comment type="caution">
    <text evidence="3">The sequence shown here is derived from an EMBL/GenBank/DDBJ whole genome shotgun (WGS) entry which is preliminary data.</text>
</comment>
<dbReference type="PANTHER" id="PTHR36936:SF3">
    <property type="entry name" value="PROTEIN CBG26223"/>
    <property type="match status" value="1"/>
</dbReference>
<dbReference type="SUPFAM" id="SSF57667">
    <property type="entry name" value="beta-beta-alpha zinc fingers"/>
    <property type="match status" value="1"/>
</dbReference>
<feature type="non-terminal residue" evidence="3">
    <location>
        <position position="1"/>
    </location>
</feature>
<reference evidence="3" key="1">
    <citation type="submission" date="2023-10" db="EMBL/GenBank/DDBJ databases">
        <title>Genome assembly of Pristionchus species.</title>
        <authorList>
            <person name="Yoshida K."/>
            <person name="Sommer R.J."/>
        </authorList>
    </citation>
    <scope>NUCLEOTIDE SEQUENCE</scope>
    <source>
        <strain evidence="3">RS5133</strain>
    </source>
</reference>
<feature type="region of interest" description="Disordered" evidence="2">
    <location>
        <begin position="120"/>
        <end position="152"/>
    </location>
</feature>
<dbReference type="InterPro" id="IPR036236">
    <property type="entry name" value="Znf_C2H2_sf"/>
</dbReference>
<organism evidence="3 4">
    <name type="scientific">Pristionchus fissidentatus</name>
    <dbReference type="NCBI Taxonomy" id="1538716"/>
    <lineage>
        <taxon>Eukaryota</taxon>
        <taxon>Metazoa</taxon>
        <taxon>Ecdysozoa</taxon>
        <taxon>Nematoda</taxon>
        <taxon>Chromadorea</taxon>
        <taxon>Rhabditida</taxon>
        <taxon>Rhabditina</taxon>
        <taxon>Diplogasteromorpha</taxon>
        <taxon>Diplogasteroidea</taxon>
        <taxon>Neodiplogasteridae</taxon>
        <taxon>Pristionchus</taxon>
    </lineage>
</organism>
<name>A0AAV5V751_9BILA</name>
<proteinExistence type="predicted"/>
<dbReference type="Proteomes" id="UP001432322">
    <property type="component" value="Unassembled WGS sequence"/>
</dbReference>
<feature type="coiled-coil region" evidence="1">
    <location>
        <begin position="42"/>
        <end position="69"/>
    </location>
</feature>